<dbReference type="AlphaFoldDB" id="A0A2T0BJ51"/>
<dbReference type="SFLD" id="SFLDS00029">
    <property type="entry name" value="Radical_SAM"/>
    <property type="match status" value="1"/>
</dbReference>
<evidence type="ECO:0000256" key="6">
    <source>
        <dbReference type="ARBA" id="ARBA00023014"/>
    </source>
</evidence>
<dbReference type="CDD" id="cd01335">
    <property type="entry name" value="Radical_SAM"/>
    <property type="match status" value="1"/>
</dbReference>
<dbReference type="PANTHER" id="PTHR43787:SF10">
    <property type="entry name" value="COFACTOR MODIFYING PROTEIN"/>
    <property type="match status" value="1"/>
</dbReference>
<keyword evidence="3" id="KW-0949">S-adenosyl-L-methionine</keyword>
<dbReference type="Gene3D" id="3.20.20.70">
    <property type="entry name" value="Aldolase class I"/>
    <property type="match status" value="1"/>
</dbReference>
<dbReference type="InterPro" id="IPR000385">
    <property type="entry name" value="MoaA_NifB_PqqE_Fe-S-bd_CS"/>
</dbReference>
<dbReference type="GO" id="GO:0003824">
    <property type="term" value="F:catalytic activity"/>
    <property type="evidence" value="ECO:0007669"/>
    <property type="project" value="InterPro"/>
</dbReference>
<dbReference type="InterPro" id="IPR023885">
    <property type="entry name" value="4Fe4S-binding_SPASM_dom"/>
</dbReference>
<name>A0A2T0BJ51_9CLOT</name>
<evidence type="ECO:0000256" key="1">
    <source>
        <dbReference type="ARBA" id="ARBA00001966"/>
    </source>
</evidence>
<keyword evidence="2" id="KW-0004">4Fe-4S</keyword>
<dbReference type="Pfam" id="PF13186">
    <property type="entry name" value="SPASM"/>
    <property type="match status" value="1"/>
</dbReference>
<dbReference type="InterPro" id="IPR013785">
    <property type="entry name" value="Aldolase_TIM"/>
</dbReference>
<dbReference type="PANTHER" id="PTHR43787">
    <property type="entry name" value="FEMO COFACTOR BIOSYNTHESIS PROTEIN NIFB-RELATED"/>
    <property type="match status" value="1"/>
</dbReference>
<dbReference type="Pfam" id="PF04055">
    <property type="entry name" value="Radical_SAM"/>
    <property type="match status" value="1"/>
</dbReference>
<evidence type="ECO:0000256" key="4">
    <source>
        <dbReference type="ARBA" id="ARBA00022723"/>
    </source>
</evidence>
<keyword evidence="5" id="KW-0408">Iron</keyword>
<feature type="domain" description="Radical SAM core" evidence="7">
    <location>
        <begin position="1"/>
        <end position="206"/>
    </location>
</feature>
<dbReference type="GO" id="GO:0046872">
    <property type="term" value="F:metal ion binding"/>
    <property type="evidence" value="ECO:0007669"/>
    <property type="project" value="UniProtKB-KW"/>
</dbReference>
<dbReference type="EMBL" id="PVXQ01000004">
    <property type="protein sequence ID" value="PRR83873.1"/>
    <property type="molecule type" value="Genomic_DNA"/>
</dbReference>
<evidence type="ECO:0000256" key="2">
    <source>
        <dbReference type="ARBA" id="ARBA00022485"/>
    </source>
</evidence>
<evidence type="ECO:0000313" key="9">
    <source>
        <dbReference type="Proteomes" id="UP000239471"/>
    </source>
</evidence>
<dbReference type="GO" id="GO:0051539">
    <property type="term" value="F:4 iron, 4 sulfur cluster binding"/>
    <property type="evidence" value="ECO:0007669"/>
    <property type="project" value="UniProtKB-KW"/>
</dbReference>
<keyword evidence="6" id="KW-0411">Iron-sulfur</keyword>
<keyword evidence="4" id="KW-0479">Metal-binding</keyword>
<dbReference type="CDD" id="cd21122">
    <property type="entry name" value="SPASM_rSAM"/>
    <property type="match status" value="1"/>
</dbReference>
<sequence length="291" mass="33672">MKTYKKVYIEITNVCNLSCSFCPKTQRESKFLSVDEFKIVLKEIKPYTKYIYFHLMGEPLLNPNLEEFLKIAYEEDFKVNITTNGTLLKKVKDILFKSKALRQINISLHSFEANNKDVSFLEYFDEVLGFIKEANENTGIVTAMRLWNLDSYSIKGDNSLNADIVDKIKEVFDYKEDLKTLLNNQKRTKLMGNLYLNVADKFQWPNMNIEPLGDTGFCHGLRDHFGILVDGTVVPCCLDGEGDMSLGNIYKESLHEILNGDRSKNFYNGFSNRKKVEELCKRCGYSERFSK</sequence>
<evidence type="ECO:0000256" key="3">
    <source>
        <dbReference type="ARBA" id="ARBA00022691"/>
    </source>
</evidence>
<dbReference type="InterPro" id="IPR034391">
    <property type="entry name" value="AdoMet-like_SPASM_containing"/>
</dbReference>
<dbReference type="RefSeq" id="WP_106058566.1">
    <property type="nucleotide sequence ID" value="NZ_PVXQ01000004.1"/>
</dbReference>
<gene>
    <name evidence="8" type="ORF">CLVI_05270</name>
</gene>
<dbReference type="PROSITE" id="PS51918">
    <property type="entry name" value="RADICAL_SAM"/>
    <property type="match status" value="1"/>
</dbReference>
<comment type="caution">
    <text evidence="8">The sequence shown here is derived from an EMBL/GenBank/DDBJ whole genome shotgun (WGS) entry which is preliminary data.</text>
</comment>
<evidence type="ECO:0000256" key="5">
    <source>
        <dbReference type="ARBA" id="ARBA00023004"/>
    </source>
</evidence>
<comment type="cofactor">
    <cofactor evidence="1">
        <name>[4Fe-4S] cluster</name>
        <dbReference type="ChEBI" id="CHEBI:49883"/>
    </cofactor>
</comment>
<evidence type="ECO:0000313" key="8">
    <source>
        <dbReference type="EMBL" id="PRR83873.1"/>
    </source>
</evidence>
<dbReference type="OrthoDB" id="9805809at2"/>
<dbReference type="InterPro" id="IPR007197">
    <property type="entry name" value="rSAM"/>
</dbReference>
<dbReference type="PROSITE" id="PS01305">
    <property type="entry name" value="MOAA_NIFB_PQQE"/>
    <property type="match status" value="1"/>
</dbReference>
<keyword evidence="9" id="KW-1185">Reference proteome</keyword>
<dbReference type="SUPFAM" id="SSF102114">
    <property type="entry name" value="Radical SAM enzymes"/>
    <property type="match status" value="1"/>
</dbReference>
<proteinExistence type="predicted"/>
<dbReference type="Proteomes" id="UP000239471">
    <property type="component" value="Unassembled WGS sequence"/>
</dbReference>
<organism evidence="8 9">
    <name type="scientific">Clostridium vincentii</name>
    <dbReference type="NCBI Taxonomy" id="52704"/>
    <lineage>
        <taxon>Bacteria</taxon>
        <taxon>Bacillati</taxon>
        <taxon>Bacillota</taxon>
        <taxon>Clostridia</taxon>
        <taxon>Eubacteriales</taxon>
        <taxon>Clostridiaceae</taxon>
        <taxon>Clostridium</taxon>
    </lineage>
</organism>
<dbReference type="InterPro" id="IPR058240">
    <property type="entry name" value="rSAM_sf"/>
</dbReference>
<dbReference type="SFLD" id="SFLDG01387">
    <property type="entry name" value="BtrN-like_SPASM_domain_contain"/>
    <property type="match status" value="1"/>
</dbReference>
<evidence type="ECO:0000259" key="7">
    <source>
        <dbReference type="PROSITE" id="PS51918"/>
    </source>
</evidence>
<accession>A0A2T0BJ51</accession>
<dbReference type="SFLD" id="SFLDG01067">
    <property type="entry name" value="SPASM/twitch_domain_containing"/>
    <property type="match status" value="1"/>
</dbReference>
<protein>
    <submittedName>
        <fullName evidence="8">Molybdenum cofactor biosynthesis protein A</fullName>
    </submittedName>
</protein>
<reference evidence="8 9" key="1">
    <citation type="submission" date="2018-03" db="EMBL/GenBank/DDBJ databases">
        <title>Genome sequence of Clostridium vincentii DSM 10228.</title>
        <authorList>
            <person name="Poehlein A."/>
            <person name="Daniel R."/>
        </authorList>
    </citation>
    <scope>NUCLEOTIDE SEQUENCE [LARGE SCALE GENOMIC DNA]</scope>
    <source>
        <strain evidence="8 9">DSM 10228</strain>
    </source>
</reference>